<dbReference type="PANTHER" id="PTHR45953">
    <property type="entry name" value="IDURONATE 2-SULFATASE"/>
    <property type="match status" value="1"/>
</dbReference>
<evidence type="ECO:0000313" key="10">
    <source>
        <dbReference type="EMBL" id="QDT75209.1"/>
    </source>
</evidence>
<dbReference type="EMBL" id="CP036339">
    <property type="protein sequence ID" value="QDT75209.1"/>
    <property type="molecule type" value="Genomic_DNA"/>
</dbReference>
<dbReference type="RefSeq" id="WP_210421022.1">
    <property type="nucleotide sequence ID" value="NZ_CP036339.1"/>
</dbReference>
<dbReference type="CDD" id="cd16030">
    <property type="entry name" value="iduronate-2-sulfatase"/>
    <property type="match status" value="1"/>
</dbReference>
<feature type="signal peptide" evidence="8">
    <location>
        <begin position="1"/>
        <end position="27"/>
    </location>
</feature>
<evidence type="ECO:0000256" key="2">
    <source>
        <dbReference type="ARBA" id="ARBA00008779"/>
    </source>
</evidence>
<dbReference type="Pfam" id="PF00884">
    <property type="entry name" value="Sulfatase"/>
    <property type="match status" value="1"/>
</dbReference>
<evidence type="ECO:0000256" key="7">
    <source>
        <dbReference type="SAM" id="MobiDB-lite"/>
    </source>
</evidence>
<name>A0A517U3K7_9BACT</name>
<dbReference type="GO" id="GO:0005737">
    <property type="term" value="C:cytoplasm"/>
    <property type="evidence" value="ECO:0007669"/>
    <property type="project" value="TreeGrafter"/>
</dbReference>
<dbReference type="AlphaFoldDB" id="A0A517U3K7"/>
<dbReference type="GO" id="GO:0004065">
    <property type="term" value="F:arylsulfatase activity"/>
    <property type="evidence" value="ECO:0007669"/>
    <property type="project" value="UniProtKB-EC"/>
</dbReference>
<feature type="chain" id="PRO_5022143378" evidence="8">
    <location>
        <begin position="28"/>
        <end position="485"/>
    </location>
</feature>
<keyword evidence="6" id="KW-0106">Calcium</keyword>
<feature type="region of interest" description="Disordered" evidence="7">
    <location>
        <begin position="441"/>
        <end position="485"/>
    </location>
</feature>
<reference evidence="10 11" key="1">
    <citation type="submission" date="2019-02" db="EMBL/GenBank/DDBJ databases">
        <title>Deep-cultivation of Planctomycetes and their phenomic and genomic characterization uncovers novel biology.</title>
        <authorList>
            <person name="Wiegand S."/>
            <person name="Jogler M."/>
            <person name="Boedeker C."/>
            <person name="Pinto D."/>
            <person name="Vollmers J."/>
            <person name="Rivas-Marin E."/>
            <person name="Kohn T."/>
            <person name="Peeters S.H."/>
            <person name="Heuer A."/>
            <person name="Rast P."/>
            <person name="Oberbeckmann S."/>
            <person name="Bunk B."/>
            <person name="Jeske O."/>
            <person name="Meyerdierks A."/>
            <person name="Storesund J.E."/>
            <person name="Kallscheuer N."/>
            <person name="Luecker S."/>
            <person name="Lage O.M."/>
            <person name="Pohl T."/>
            <person name="Merkel B.J."/>
            <person name="Hornburger P."/>
            <person name="Mueller R.-W."/>
            <person name="Bruemmer F."/>
            <person name="Labrenz M."/>
            <person name="Spormann A.M."/>
            <person name="Op den Camp H."/>
            <person name="Overmann J."/>
            <person name="Amann R."/>
            <person name="Jetten M.S.M."/>
            <person name="Mascher T."/>
            <person name="Medema M.H."/>
            <person name="Devos D.P."/>
            <person name="Kaster A.-K."/>
            <person name="Ovreas L."/>
            <person name="Rohde M."/>
            <person name="Galperin M.Y."/>
            <person name="Jogler C."/>
        </authorList>
    </citation>
    <scope>NUCLEOTIDE SEQUENCE [LARGE SCALE GENOMIC DNA]</scope>
    <source>
        <strain evidence="10 11">I41</strain>
    </source>
</reference>
<dbReference type="Proteomes" id="UP000317909">
    <property type="component" value="Chromosome"/>
</dbReference>
<organism evidence="10 11">
    <name type="scientific">Lacipirellula limnantheis</name>
    <dbReference type="NCBI Taxonomy" id="2528024"/>
    <lineage>
        <taxon>Bacteria</taxon>
        <taxon>Pseudomonadati</taxon>
        <taxon>Planctomycetota</taxon>
        <taxon>Planctomycetia</taxon>
        <taxon>Pirellulales</taxon>
        <taxon>Lacipirellulaceae</taxon>
        <taxon>Lacipirellula</taxon>
    </lineage>
</organism>
<evidence type="ECO:0000313" key="11">
    <source>
        <dbReference type="Proteomes" id="UP000317909"/>
    </source>
</evidence>
<dbReference type="InterPro" id="IPR035874">
    <property type="entry name" value="IDS"/>
</dbReference>
<dbReference type="InterPro" id="IPR017850">
    <property type="entry name" value="Alkaline_phosphatase_core_sf"/>
</dbReference>
<dbReference type="PANTHER" id="PTHR45953:SF1">
    <property type="entry name" value="IDURONATE 2-SULFATASE"/>
    <property type="match status" value="1"/>
</dbReference>
<comment type="cofactor">
    <cofactor evidence="1">
        <name>Ca(2+)</name>
        <dbReference type="ChEBI" id="CHEBI:29108"/>
    </cofactor>
</comment>
<evidence type="ECO:0000256" key="6">
    <source>
        <dbReference type="ARBA" id="ARBA00022837"/>
    </source>
</evidence>
<dbReference type="Gene3D" id="3.40.720.10">
    <property type="entry name" value="Alkaline Phosphatase, subunit A"/>
    <property type="match status" value="1"/>
</dbReference>
<feature type="domain" description="Sulfatase N-terminal" evidence="9">
    <location>
        <begin position="33"/>
        <end position="362"/>
    </location>
</feature>
<dbReference type="EC" id="3.1.6.1" evidence="10"/>
<accession>A0A517U3K7</accession>
<dbReference type="SUPFAM" id="SSF53649">
    <property type="entry name" value="Alkaline phosphatase-like"/>
    <property type="match status" value="1"/>
</dbReference>
<evidence type="ECO:0000256" key="1">
    <source>
        <dbReference type="ARBA" id="ARBA00001913"/>
    </source>
</evidence>
<evidence type="ECO:0000256" key="3">
    <source>
        <dbReference type="ARBA" id="ARBA00022723"/>
    </source>
</evidence>
<dbReference type="KEGG" id="llh:I41_44190"/>
<gene>
    <name evidence="10" type="ORF">I41_44190</name>
</gene>
<sequence precursor="true">MMLRRFLTLTLISLPAIHALSPAPTFAAEPQRPNVLMIAVDDLNHWVGYLGRNRQAMTPNIDRLAAQGTSFTRSYCAAPVCNPSRAALMSGLRPYVTGVYGNNDDWRPVVGRELPLTSAFRNAGYYVAGAGKIYHEAYKRPGEWDDYLKDSGTDPQPTGDKGVGGIRFGVVDANDEDLREWKIVQYGIDELQKKHDKPFFLAIGLHKPHMPWFVPRKYFDMHPLDEIQVPPTIENDLADIPPAGVKMAKPEGDHRQMVESGRWKEAIQAYLAAASYADAMIGRLLDELEKSPYCDNTIVVLWGDHGWHLGEKEHWRKFALWEEATRAPLIWRVPGVTKPGSVSERTVDFMSIYPTLTDLAGIDKPSHVEANSIRPLLVDAKAEWTTPAVTTHEEGNHAVSTEGWRYIRYANGDEELYDETADPYEWKNLANDAKYAEQKAAIAKHLPTTNKPDLSSGPDGNGKKQVAGGGKNRSRKQQRKERALQ</sequence>
<dbReference type="InterPro" id="IPR000917">
    <property type="entry name" value="Sulfatase_N"/>
</dbReference>
<keyword evidence="4 8" id="KW-0732">Signal</keyword>
<comment type="similarity">
    <text evidence="2">Belongs to the sulfatase family.</text>
</comment>
<dbReference type="GO" id="GO:0046872">
    <property type="term" value="F:metal ion binding"/>
    <property type="evidence" value="ECO:0007669"/>
    <property type="project" value="UniProtKB-KW"/>
</dbReference>
<proteinExistence type="inferred from homology"/>
<protein>
    <submittedName>
        <fullName evidence="10">Arylsulfatase</fullName>
        <ecNumber evidence="10">3.1.6.1</ecNumber>
    </submittedName>
</protein>
<keyword evidence="5 10" id="KW-0378">Hydrolase</keyword>
<evidence type="ECO:0000256" key="5">
    <source>
        <dbReference type="ARBA" id="ARBA00022801"/>
    </source>
</evidence>
<dbReference type="GO" id="GO:0004423">
    <property type="term" value="F:iduronate-2-sulfatase activity"/>
    <property type="evidence" value="ECO:0007669"/>
    <property type="project" value="InterPro"/>
</dbReference>
<keyword evidence="11" id="KW-1185">Reference proteome</keyword>
<evidence type="ECO:0000256" key="8">
    <source>
        <dbReference type="SAM" id="SignalP"/>
    </source>
</evidence>
<evidence type="ECO:0000259" key="9">
    <source>
        <dbReference type="Pfam" id="PF00884"/>
    </source>
</evidence>
<keyword evidence="3" id="KW-0479">Metal-binding</keyword>
<evidence type="ECO:0000256" key="4">
    <source>
        <dbReference type="ARBA" id="ARBA00022729"/>
    </source>
</evidence>